<evidence type="ECO:0000313" key="3">
    <source>
        <dbReference type="Proteomes" id="UP000076871"/>
    </source>
</evidence>
<protein>
    <submittedName>
        <fullName evidence="2">Uncharacterized protein</fullName>
    </submittedName>
</protein>
<feature type="region of interest" description="Disordered" evidence="1">
    <location>
        <begin position="1"/>
        <end position="31"/>
    </location>
</feature>
<sequence length="223" mass="25041">MLLPVQAGDSQSSNNSGVLHQHLTRSNPQRSSVLTSFDLPRQQVREFAAPSPPPRDPYRDIPVKIHVRRPERDQWTYMGRGIVTQEGVGEPGQMPIRSASSRKILITWGAESAVQPERRGNFVVIGCVEGSRVVSWSLNTQNSSETLRLLASIELACSPRKHSPTESQSAFRRRVHRVIKDDRKRRHKRRKDQDAMVAAFARTALESAPPEQPMSSAHVVTLQ</sequence>
<proteinExistence type="predicted"/>
<gene>
    <name evidence="2" type="ORF">LAESUDRAFT_654940</name>
</gene>
<dbReference type="RefSeq" id="XP_040763753.1">
    <property type="nucleotide sequence ID" value="XM_040904521.1"/>
</dbReference>
<reference evidence="2 3" key="1">
    <citation type="journal article" date="2016" name="Mol. Biol. Evol.">
        <title>Comparative Genomics of Early-Diverging Mushroom-Forming Fungi Provides Insights into the Origins of Lignocellulose Decay Capabilities.</title>
        <authorList>
            <person name="Nagy L.G."/>
            <person name="Riley R."/>
            <person name="Tritt A."/>
            <person name="Adam C."/>
            <person name="Daum C."/>
            <person name="Floudas D."/>
            <person name="Sun H."/>
            <person name="Yadav J.S."/>
            <person name="Pangilinan J."/>
            <person name="Larsson K.H."/>
            <person name="Matsuura K."/>
            <person name="Barry K."/>
            <person name="Labutti K."/>
            <person name="Kuo R."/>
            <person name="Ohm R.A."/>
            <person name="Bhattacharya S.S."/>
            <person name="Shirouzu T."/>
            <person name="Yoshinaga Y."/>
            <person name="Martin F.M."/>
            <person name="Grigoriev I.V."/>
            <person name="Hibbett D.S."/>
        </authorList>
    </citation>
    <scope>NUCLEOTIDE SEQUENCE [LARGE SCALE GENOMIC DNA]</scope>
    <source>
        <strain evidence="2 3">93-53</strain>
    </source>
</reference>
<dbReference type="OrthoDB" id="3227562at2759"/>
<name>A0A165E0K1_9APHY</name>
<dbReference type="EMBL" id="KV427627">
    <property type="protein sequence ID" value="KZT06013.1"/>
    <property type="molecule type" value="Genomic_DNA"/>
</dbReference>
<dbReference type="GeneID" id="63821551"/>
<feature type="compositionally biased region" description="Basic residues" evidence="1">
    <location>
        <begin position="181"/>
        <end position="190"/>
    </location>
</feature>
<evidence type="ECO:0000256" key="1">
    <source>
        <dbReference type="SAM" id="MobiDB-lite"/>
    </source>
</evidence>
<dbReference type="InParanoid" id="A0A165E0K1"/>
<feature type="region of interest" description="Disordered" evidence="1">
    <location>
        <begin position="181"/>
        <end position="223"/>
    </location>
</feature>
<accession>A0A165E0K1</accession>
<keyword evidence="3" id="KW-1185">Reference proteome</keyword>
<evidence type="ECO:0000313" key="2">
    <source>
        <dbReference type="EMBL" id="KZT06013.1"/>
    </source>
</evidence>
<dbReference type="AlphaFoldDB" id="A0A165E0K1"/>
<organism evidence="2 3">
    <name type="scientific">Laetiporus sulphureus 93-53</name>
    <dbReference type="NCBI Taxonomy" id="1314785"/>
    <lineage>
        <taxon>Eukaryota</taxon>
        <taxon>Fungi</taxon>
        <taxon>Dikarya</taxon>
        <taxon>Basidiomycota</taxon>
        <taxon>Agaricomycotina</taxon>
        <taxon>Agaricomycetes</taxon>
        <taxon>Polyporales</taxon>
        <taxon>Laetiporus</taxon>
    </lineage>
</organism>
<dbReference type="Proteomes" id="UP000076871">
    <property type="component" value="Unassembled WGS sequence"/>
</dbReference>
<feature type="compositionally biased region" description="Polar residues" evidence="1">
    <location>
        <begin position="8"/>
        <end position="31"/>
    </location>
</feature>